<gene>
    <name evidence="6" type="ORF">Q5M86_03185</name>
</gene>
<feature type="region of interest" description="Disordered" evidence="4">
    <location>
        <begin position="38"/>
        <end position="57"/>
    </location>
</feature>
<protein>
    <recommendedName>
        <fullName evidence="3">exo-alpha-sialidase</fullName>
        <ecNumber evidence="3">3.2.1.18</ecNumber>
    </recommendedName>
</protein>
<organism evidence="6 7">
    <name type="scientific">Brachyspira innocens</name>
    <dbReference type="NCBI Taxonomy" id="13264"/>
    <lineage>
        <taxon>Bacteria</taxon>
        <taxon>Pseudomonadati</taxon>
        <taxon>Spirochaetota</taxon>
        <taxon>Spirochaetia</taxon>
        <taxon>Brachyspirales</taxon>
        <taxon>Brachyspiraceae</taxon>
        <taxon>Brachyspira</taxon>
    </lineage>
</organism>
<dbReference type="InterPro" id="IPR026856">
    <property type="entry name" value="Sialidase_fam"/>
</dbReference>
<reference evidence="6" key="1">
    <citation type="submission" date="2023-07" db="EMBL/GenBank/DDBJ databases">
        <title>Mucosal microbiota of week-old chicken and adult hens.</title>
        <authorList>
            <person name="Volf J."/>
            <person name="Karasova D."/>
            <person name="Crhanova M."/>
            <person name="Faldynova M."/>
            <person name="Prikrylova H."/>
            <person name="Zeman M."/>
            <person name="Babak V."/>
            <person name="Rajova J."/>
            <person name="Rychlik I."/>
        </authorList>
    </citation>
    <scope>NUCLEOTIDE SEQUENCE</scope>
    <source>
        <strain evidence="6">ET902</strain>
    </source>
</reference>
<dbReference type="SUPFAM" id="SSF50939">
    <property type="entry name" value="Sialidases"/>
    <property type="match status" value="1"/>
</dbReference>
<dbReference type="PANTHER" id="PTHR10628:SF30">
    <property type="entry name" value="EXO-ALPHA-SIALIDASE"/>
    <property type="match status" value="1"/>
</dbReference>
<evidence type="ECO:0000256" key="1">
    <source>
        <dbReference type="ARBA" id="ARBA00000427"/>
    </source>
</evidence>
<evidence type="ECO:0000256" key="3">
    <source>
        <dbReference type="ARBA" id="ARBA00012733"/>
    </source>
</evidence>
<name>A0ABT8YXX1_9SPIR</name>
<dbReference type="InterPro" id="IPR011040">
    <property type="entry name" value="Sialidase"/>
</dbReference>
<accession>A0ABT8YXX1</accession>
<comment type="catalytic activity">
    <reaction evidence="1">
        <text>Hydrolysis of alpha-(2-&gt;3)-, alpha-(2-&gt;6)-, alpha-(2-&gt;8)- glycosidic linkages of terminal sialic acid residues in oligosaccharides, glycoproteins, glycolipids, colominic acid and synthetic substrates.</text>
        <dbReference type="EC" id="3.2.1.18"/>
    </reaction>
</comment>
<feature type="compositionally biased region" description="Polar residues" evidence="4">
    <location>
        <begin position="38"/>
        <end position="47"/>
    </location>
</feature>
<dbReference type="InterPro" id="IPR036278">
    <property type="entry name" value="Sialidase_sf"/>
</dbReference>
<dbReference type="CDD" id="cd15482">
    <property type="entry name" value="Sialidase_non-viral"/>
    <property type="match status" value="1"/>
</dbReference>
<evidence type="ECO:0000313" key="7">
    <source>
        <dbReference type="Proteomes" id="UP001175147"/>
    </source>
</evidence>
<dbReference type="Pfam" id="PF13088">
    <property type="entry name" value="BNR_2"/>
    <property type="match status" value="1"/>
</dbReference>
<dbReference type="PROSITE" id="PS51257">
    <property type="entry name" value="PROKAR_LIPOPROTEIN"/>
    <property type="match status" value="1"/>
</dbReference>
<comment type="caution">
    <text evidence="6">The sequence shown here is derived from an EMBL/GenBank/DDBJ whole genome shotgun (WGS) entry which is preliminary data.</text>
</comment>
<proteinExistence type="inferred from homology"/>
<keyword evidence="6" id="KW-0326">Glycosidase</keyword>
<dbReference type="Gene3D" id="2.120.10.10">
    <property type="match status" value="1"/>
</dbReference>
<evidence type="ECO:0000256" key="4">
    <source>
        <dbReference type="SAM" id="MobiDB-lite"/>
    </source>
</evidence>
<dbReference type="Proteomes" id="UP001175147">
    <property type="component" value="Unassembled WGS sequence"/>
</dbReference>
<dbReference type="GO" id="GO:0016798">
    <property type="term" value="F:hydrolase activity, acting on glycosyl bonds"/>
    <property type="evidence" value="ECO:0007669"/>
    <property type="project" value="UniProtKB-KW"/>
</dbReference>
<evidence type="ECO:0000259" key="5">
    <source>
        <dbReference type="Pfam" id="PF13088"/>
    </source>
</evidence>
<sequence>MKKKYLILLISIVIGMLIFGSVSCSKRLNPFFPNNVNSSGGNSQENDGGNDVLPPTVPPVAPPVIPPVVPPDIVEEDEPEWFLAPEEQIKPFMEQTIIFRSEIENNKPNKPKKIYRIPGITVSEKNTIIAVADYRKDSYEDVGFAGSKAIDIVVRRSTDGGINWGTEITIPPIASDNKTAHGDSLFFSCANGDLVVLCAAGGGYAREIGGQSKIMISRSTDDGLNWSDWELAEGNINNFGQGLLKDYDRGFAASGTGARLANGTLMGAMLVNKGTKNNTAAAAVIVSTDNGHSWTVRSIAKRKLGTQDEPKVVTQLNDGRILLSVRSGNWKAAVKNRVWFRSMGDIGSSWEEITPNGNFYDGACNAEGILFTSTKEGYNKNRLIHLALDSNSDRRNLTAFISYDEGESWKKLRVLNSGRAGYSALARLRDGTIVSLAEEQGGQGLPETSKELYNIVFRRFNLRWLTDNLPESDKDFYTVPDKTVFRKW</sequence>
<keyword evidence="7" id="KW-1185">Reference proteome</keyword>
<evidence type="ECO:0000313" key="6">
    <source>
        <dbReference type="EMBL" id="MDO7019775.1"/>
    </source>
</evidence>
<evidence type="ECO:0000256" key="2">
    <source>
        <dbReference type="ARBA" id="ARBA00009348"/>
    </source>
</evidence>
<dbReference type="RefSeq" id="WP_304384962.1">
    <property type="nucleotide sequence ID" value="NZ_JAUPBL010000024.1"/>
</dbReference>
<dbReference type="EC" id="3.2.1.18" evidence="3"/>
<feature type="domain" description="Sialidase" evidence="5">
    <location>
        <begin position="149"/>
        <end position="433"/>
    </location>
</feature>
<dbReference type="PANTHER" id="PTHR10628">
    <property type="entry name" value="SIALIDASE"/>
    <property type="match status" value="1"/>
</dbReference>
<comment type="similarity">
    <text evidence="2">Belongs to the glycosyl hydrolase 33 family.</text>
</comment>
<keyword evidence="6" id="KW-0378">Hydrolase</keyword>
<dbReference type="EMBL" id="JAUPBM010000023">
    <property type="protein sequence ID" value="MDO7019775.1"/>
    <property type="molecule type" value="Genomic_DNA"/>
</dbReference>